<dbReference type="SUPFAM" id="SSF111369">
    <property type="entry name" value="HlyD-like secretion proteins"/>
    <property type="match status" value="1"/>
</dbReference>
<evidence type="ECO:0000313" key="7">
    <source>
        <dbReference type="Proteomes" id="UP000471381"/>
    </source>
</evidence>
<accession>A0A6N9TH72</accession>
<keyword evidence="2" id="KW-0175">Coiled coil</keyword>
<dbReference type="InterPro" id="IPR058792">
    <property type="entry name" value="Beta-barrel_RND_2"/>
</dbReference>
<evidence type="ECO:0000259" key="3">
    <source>
        <dbReference type="Pfam" id="PF25917"/>
    </source>
</evidence>
<dbReference type="Gene3D" id="2.40.50.100">
    <property type="match status" value="1"/>
</dbReference>
<dbReference type="Pfam" id="PF25989">
    <property type="entry name" value="YknX_C"/>
    <property type="match status" value="1"/>
</dbReference>
<dbReference type="Proteomes" id="UP000471381">
    <property type="component" value="Unassembled WGS sequence"/>
</dbReference>
<dbReference type="NCBIfam" id="TIGR01730">
    <property type="entry name" value="RND_mfp"/>
    <property type="match status" value="1"/>
</dbReference>
<dbReference type="GO" id="GO:1990281">
    <property type="term" value="C:efflux pump complex"/>
    <property type="evidence" value="ECO:0007669"/>
    <property type="project" value="TreeGrafter"/>
</dbReference>
<evidence type="ECO:0000259" key="5">
    <source>
        <dbReference type="Pfam" id="PF25989"/>
    </source>
</evidence>
<feature type="domain" description="Multidrug resistance protein MdtA-like barrel-sandwich hybrid" evidence="3">
    <location>
        <begin position="96"/>
        <end position="218"/>
    </location>
</feature>
<evidence type="ECO:0000259" key="4">
    <source>
        <dbReference type="Pfam" id="PF25954"/>
    </source>
</evidence>
<dbReference type="PANTHER" id="PTHR30469">
    <property type="entry name" value="MULTIDRUG RESISTANCE PROTEIN MDTA"/>
    <property type="match status" value="1"/>
</dbReference>
<feature type="coiled-coil region" evidence="2">
    <location>
        <begin position="128"/>
        <end position="186"/>
    </location>
</feature>
<evidence type="ECO:0000313" key="6">
    <source>
        <dbReference type="EMBL" id="NDW16653.1"/>
    </source>
</evidence>
<dbReference type="PANTHER" id="PTHR30469:SF38">
    <property type="entry name" value="HLYD FAMILY SECRETION PROTEIN"/>
    <property type="match status" value="1"/>
</dbReference>
<keyword evidence="7" id="KW-1185">Reference proteome</keyword>
<organism evidence="6 7">
    <name type="scientific">Alteromonas genovensis</name>
    <dbReference type="NCBI Taxonomy" id="471225"/>
    <lineage>
        <taxon>Bacteria</taxon>
        <taxon>Pseudomonadati</taxon>
        <taxon>Pseudomonadota</taxon>
        <taxon>Gammaproteobacteria</taxon>
        <taxon>Alteromonadales</taxon>
        <taxon>Alteromonadaceae</taxon>
        <taxon>Alteromonas/Salinimonas group</taxon>
        <taxon>Alteromonas</taxon>
    </lineage>
</organism>
<sequence>MDTTHNTSYQNANNASLRSSNTNSPLLRYAVIGSTILALSAFSTGCTDADAIDAANGPDKVEETVFAIPVEALHLKTGDITSTYDTTAILEAREEAFVSARASGIIEAIFVEEGDYVEKGQALAQLDKRRYELNVSKARADLQGIENELERVNKVYSQKLISHDTYDKLNAQYESVKASLSIAELDLKETTIEAPISGFIASRNAKVGNLTESFQRERMFHIVQQKDLQGVVFLPENELTNVSVGQVAILNVAALNNQEITAHVERISPVIDATTGTFKVTLRVPNGQNTLKAGMFTDVSLEYATHANTTLVPRRALVTIDNTHSVFVVDGGVVKKVNVSTGFENSDVIEVTHGLTGNEQVVTAGHQNLKDNAPVEVVNS</sequence>
<dbReference type="Pfam" id="PF25954">
    <property type="entry name" value="Beta-barrel_RND_2"/>
    <property type="match status" value="1"/>
</dbReference>
<reference evidence="6 7" key="1">
    <citation type="submission" date="2020-01" db="EMBL/GenBank/DDBJ databases">
        <title>Genomes of bacteria type strains.</title>
        <authorList>
            <person name="Chen J."/>
            <person name="Zhu S."/>
            <person name="Yang J."/>
        </authorList>
    </citation>
    <scope>NUCLEOTIDE SEQUENCE [LARGE SCALE GENOMIC DNA]</scope>
    <source>
        <strain evidence="6 7">LMG 24078</strain>
    </source>
</reference>
<dbReference type="AlphaFoldDB" id="A0A6N9TH72"/>
<dbReference type="Pfam" id="PF25917">
    <property type="entry name" value="BSH_RND"/>
    <property type="match status" value="1"/>
</dbReference>
<protein>
    <submittedName>
        <fullName evidence="6">Efflux RND transporter periplasmic adaptor subunit</fullName>
    </submittedName>
</protein>
<comment type="caution">
    <text evidence="6">The sequence shown here is derived from an EMBL/GenBank/DDBJ whole genome shotgun (WGS) entry which is preliminary data.</text>
</comment>
<comment type="similarity">
    <text evidence="1">Belongs to the membrane fusion protein (MFP) (TC 8.A.1) family.</text>
</comment>
<dbReference type="Gene3D" id="2.40.420.20">
    <property type="match status" value="1"/>
</dbReference>
<gene>
    <name evidence="6" type="ORF">GTQ48_14155</name>
</gene>
<dbReference type="RefSeq" id="WP_163107249.1">
    <property type="nucleotide sequence ID" value="NZ_JAAAWO010000011.1"/>
</dbReference>
<evidence type="ECO:0000256" key="1">
    <source>
        <dbReference type="ARBA" id="ARBA00009477"/>
    </source>
</evidence>
<dbReference type="Gene3D" id="1.10.287.470">
    <property type="entry name" value="Helix hairpin bin"/>
    <property type="match status" value="1"/>
</dbReference>
<dbReference type="InterPro" id="IPR058625">
    <property type="entry name" value="MdtA-like_BSH"/>
</dbReference>
<dbReference type="InterPro" id="IPR058637">
    <property type="entry name" value="YknX-like_C"/>
</dbReference>
<dbReference type="Gene3D" id="2.40.30.170">
    <property type="match status" value="1"/>
</dbReference>
<feature type="domain" description="YknX-like C-terminal permuted SH3-like" evidence="5">
    <location>
        <begin position="312"/>
        <end position="377"/>
    </location>
</feature>
<dbReference type="EMBL" id="JAAAWO010000011">
    <property type="protein sequence ID" value="NDW16653.1"/>
    <property type="molecule type" value="Genomic_DNA"/>
</dbReference>
<dbReference type="InterPro" id="IPR006143">
    <property type="entry name" value="RND_pump_MFP"/>
</dbReference>
<dbReference type="GO" id="GO:0015562">
    <property type="term" value="F:efflux transmembrane transporter activity"/>
    <property type="evidence" value="ECO:0007669"/>
    <property type="project" value="TreeGrafter"/>
</dbReference>
<evidence type="ECO:0000256" key="2">
    <source>
        <dbReference type="SAM" id="Coils"/>
    </source>
</evidence>
<feature type="domain" description="CusB-like beta-barrel" evidence="4">
    <location>
        <begin position="234"/>
        <end position="302"/>
    </location>
</feature>
<proteinExistence type="inferred from homology"/>
<name>A0A6N9TH72_9ALTE</name>